<dbReference type="InterPro" id="IPR036770">
    <property type="entry name" value="Ankyrin_rpt-contain_sf"/>
</dbReference>
<evidence type="ECO:0000313" key="2">
    <source>
        <dbReference type="Proteomes" id="UP001595912"/>
    </source>
</evidence>
<evidence type="ECO:0008006" key="3">
    <source>
        <dbReference type="Google" id="ProtNLM"/>
    </source>
</evidence>
<dbReference type="Gene3D" id="1.25.40.20">
    <property type="entry name" value="Ankyrin repeat-containing domain"/>
    <property type="match status" value="1"/>
</dbReference>
<protein>
    <recommendedName>
        <fullName evidence="3">Knr4/Smi1-like domain-containing protein</fullName>
    </recommendedName>
</protein>
<organism evidence="1 2">
    <name type="scientific">Dactylosporangium cerinum</name>
    <dbReference type="NCBI Taxonomy" id="1434730"/>
    <lineage>
        <taxon>Bacteria</taxon>
        <taxon>Bacillati</taxon>
        <taxon>Actinomycetota</taxon>
        <taxon>Actinomycetes</taxon>
        <taxon>Micromonosporales</taxon>
        <taxon>Micromonosporaceae</taxon>
        <taxon>Dactylosporangium</taxon>
    </lineage>
</organism>
<accession>A0ABV9W0W6</accession>
<evidence type="ECO:0000313" key="1">
    <source>
        <dbReference type="EMBL" id="MFC5002014.1"/>
    </source>
</evidence>
<comment type="caution">
    <text evidence="1">The sequence shown here is derived from an EMBL/GenBank/DDBJ whole genome shotgun (WGS) entry which is preliminary data.</text>
</comment>
<name>A0ABV9W0W6_9ACTN</name>
<dbReference type="Proteomes" id="UP001595912">
    <property type="component" value="Unassembled WGS sequence"/>
</dbReference>
<sequence length="410" mass="44417">MQMNGTELRILAEAGIAVFEDRLVLRAQPPVTDEVLAAVESRCAGPLPGALVALWRTTFGGRLYYDLRADLGGHDVALSFAELFYPDSGAYDGLWGWIDHECALAAEHQPGWSGRLVHLPIGGFEYLDRVYVRTAEGPDHGAVVAWQQGLPAGWELVAGDRAAPLAGDLRALFGRLALERDPWEADNTAGAELRYAVDDLHDSGDPRVRELAEKLRRLVRSSVLDWRGALDRGTLIEERRLRRLALERAAAADDLALLERLVASGCDPAEEVGGGLTPVDVALRHRSSTVTRWLVDRGVPVGNSLRVGAHAVDADLARHLLDRGAAVDATALDRALHNDDIAVVQALAEAVRPDDGLRRLGLRLRQLAAQAALAGRHAAARSDAKAAAREQRRSEILKDLAGRFDPPAAR</sequence>
<reference evidence="2" key="1">
    <citation type="journal article" date="2019" name="Int. J. Syst. Evol. Microbiol.">
        <title>The Global Catalogue of Microorganisms (GCM) 10K type strain sequencing project: providing services to taxonomists for standard genome sequencing and annotation.</title>
        <authorList>
            <consortium name="The Broad Institute Genomics Platform"/>
            <consortium name="The Broad Institute Genome Sequencing Center for Infectious Disease"/>
            <person name="Wu L."/>
            <person name="Ma J."/>
        </authorList>
    </citation>
    <scope>NUCLEOTIDE SEQUENCE [LARGE SCALE GENOMIC DNA]</scope>
    <source>
        <strain evidence="2">CGMCC 4.7152</strain>
    </source>
</reference>
<dbReference type="RefSeq" id="WP_380119702.1">
    <property type="nucleotide sequence ID" value="NZ_JBHSIU010000041.1"/>
</dbReference>
<dbReference type="EMBL" id="JBHSIU010000041">
    <property type="protein sequence ID" value="MFC5002014.1"/>
    <property type="molecule type" value="Genomic_DNA"/>
</dbReference>
<dbReference type="SUPFAM" id="SSF48403">
    <property type="entry name" value="Ankyrin repeat"/>
    <property type="match status" value="1"/>
</dbReference>
<gene>
    <name evidence="1" type="ORF">ACFPIJ_29800</name>
</gene>
<proteinExistence type="predicted"/>
<keyword evidence="2" id="KW-1185">Reference proteome</keyword>